<keyword evidence="2" id="KW-1185">Reference proteome</keyword>
<sequence>MKTKKMVVIAGIVLGLGAASQIVEHSVDKTAVKNYVETNFTEQDDNETNFNFKDEEENTFFEWIGF</sequence>
<evidence type="ECO:0000313" key="2">
    <source>
        <dbReference type="Proteomes" id="UP000774130"/>
    </source>
</evidence>
<reference evidence="1 2" key="1">
    <citation type="submission" date="2021-06" db="EMBL/GenBank/DDBJ databases">
        <title>Enterococcus alishanensis sp. nov., a novel lactic acid bacterium isolated from fresh coffee beans.</title>
        <authorList>
            <person name="Chen Y.-S."/>
        </authorList>
    </citation>
    <scope>NUCLEOTIDE SEQUENCE [LARGE SCALE GENOMIC DNA]</scope>
    <source>
        <strain evidence="1 2">ALS3</strain>
    </source>
</reference>
<dbReference type="EMBL" id="JAHUZB010000007">
    <property type="protein sequence ID" value="MBV7392042.1"/>
    <property type="molecule type" value="Genomic_DNA"/>
</dbReference>
<dbReference type="Proteomes" id="UP000774130">
    <property type="component" value="Unassembled WGS sequence"/>
</dbReference>
<accession>A0ABS6TGE8</accession>
<organism evidence="1 2">
    <name type="scientific">Enterococcus alishanensis</name>
    <dbReference type="NCBI Taxonomy" id="1303817"/>
    <lineage>
        <taxon>Bacteria</taxon>
        <taxon>Bacillati</taxon>
        <taxon>Bacillota</taxon>
        <taxon>Bacilli</taxon>
        <taxon>Lactobacillales</taxon>
        <taxon>Enterococcaceae</taxon>
        <taxon>Enterococcus</taxon>
    </lineage>
</organism>
<dbReference type="RefSeq" id="WP_218327254.1">
    <property type="nucleotide sequence ID" value="NZ_JAHUZB010000007.1"/>
</dbReference>
<name>A0ABS6TGE8_9ENTE</name>
<evidence type="ECO:0008006" key="3">
    <source>
        <dbReference type="Google" id="ProtNLM"/>
    </source>
</evidence>
<evidence type="ECO:0000313" key="1">
    <source>
        <dbReference type="EMBL" id="MBV7392042.1"/>
    </source>
</evidence>
<gene>
    <name evidence="1" type="ORF">KUA55_15275</name>
</gene>
<proteinExistence type="predicted"/>
<protein>
    <recommendedName>
        <fullName evidence="3">Methanol dehydrogenase</fullName>
    </recommendedName>
</protein>
<comment type="caution">
    <text evidence="1">The sequence shown here is derived from an EMBL/GenBank/DDBJ whole genome shotgun (WGS) entry which is preliminary data.</text>
</comment>